<evidence type="ECO:0000313" key="5">
    <source>
        <dbReference type="EMBL" id="RII01086.1"/>
    </source>
</evidence>
<dbReference type="Gene3D" id="3.40.50.300">
    <property type="entry name" value="P-loop containing nucleotide triphosphate hydrolases"/>
    <property type="match status" value="1"/>
</dbReference>
<dbReference type="AlphaFoldDB" id="A0A399G049"/>
<dbReference type="InterPro" id="IPR027417">
    <property type="entry name" value="P-loop_NTPase"/>
</dbReference>
<dbReference type="InterPro" id="IPR001482">
    <property type="entry name" value="T2SS/T4SS_dom"/>
</dbReference>
<dbReference type="SUPFAM" id="SSF160246">
    <property type="entry name" value="EspE N-terminal domain-like"/>
    <property type="match status" value="1"/>
</dbReference>
<accession>A0A399G049</accession>
<dbReference type="InterPro" id="IPR037257">
    <property type="entry name" value="T2SS_E_N_sf"/>
</dbReference>
<gene>
    <name evidence="5" type="ORF">B9J77_00690</name>
</gene>
<dbReference type="GO" id="GO:0005524">
    <property type="term" value="F:ATP binding"/>
    <property type="evidence" value="ECO:0007669"/>
    <property type="project" value="UniProtKB-KW"/>
</dbReference>
<organism evidence="5 6">
    <name type="scientific">candidate division NPL-UPA2 bacterium Unc8</name>
    <dbReference type="NCBI Taxonomy" id="1980939"/>
    <lineage>
        <taxon>Bacteria</taxon>
    </lineage>
</organism>
<keyword evidence="3" id="KW-0067">ATP-binding</keyword>
<dbReference type="Gene3D" id="3.30.300.160">
    <property type="entry name" value="Type II secretion system, protein E, N-terminal domain"/>
    <property type="match status" value="1"/>
</dbReference>
<keyword evidence="2" id="KW-0547">Nucleotide-binding</keyword>
<dbReference type="GO" id="GO:0005886">
    <property type="term" value="C:plasma membrane"/>
    <property type="evidence" value="ECO:0007669"/>
    <property type="project" value="TreeGrafter"/>
</dbReference>
<dbReference type="FunFam" id="3.40.50.300:FF:000398">
    <property type="entry name" value="Type IV pilus assembly ATPase PilB"/>
    <property type="match status" value="1"/>
</dbReference>
<dbReference type="InterPro" id="IPR007831">
    <property type="entry name" value="T2SS_GspE_N"/>
</dbReference>
<evidence type="ECO:0000256" key="2">
    <source>
        <dbReference type="ARBA" id="ARBA00022741"/>
    </source>
</evidence>
<feature type="domain" description="Bacterial type II secretion system protein E" evidence="4">
    <location>
        <begin position="377"/>
        <end position="391"/>
    </location>
</feature>
<comment type="similarity">
    <text evidence="1">Belongs to the GSP E family.</text>
</comment>
<dbReference type="SMART" id="SM00382">
    <property type="entry name" value="AAA"/>
    <property type="match status" value="1"/>
</dbReference>
<evidence type="ECO:0000313" key="6">
    <source>
        <dbReference type="Proteomes" id="UP000266287"/>
    </source>
</evidence>
<dbReference type="PANTHER" id="PTHR30258">
    <property type="entry name" value="TYPE II SECRETION SYSTEM PROTEIN GSPE-RELATED"/>
    <property type="match status" value="1"/>
</dbReference>
<evidence type="ECO:0000259" key="4">
    <source>
        <dbReference type="PROSITE" id="PS00662"/>
    </source>
</evidence>
<dbReference type="CDD" id="cd01129">
    <property type="entry name" value="PulE-GspE-like"/>
    <property type="match status" value="1"/>
</dbReference>
<dbReference type="PANTHER" id="PTHR30258:SF3">
    <property type="entry name" value="SLL1921 PROTEIN"/>
    <property type="match status" value="1"/>
</dbReference>
<dbReference type="FunFam" id="3.30.450.90:FF:000001">
    <property type="entry name" value="Type II secretion system ATPase GspE"/>
    <property type="match status" value="1"/>
</dbReference>
<evidence type="ECO:0000256" key="1">
    <source>
        <dbReference type="ARBA" id="ARBA00006611"/>
    </source>
</evidence>
<dbReference type="PROSITE" id="PS00662">
    <property type="entry name" value="T2SP_E"/>
    <property type="match status" value="1"/>
</dbReference>
<dbReference type="Proteomes" id="UP000266287">
    <property type="component" value="Unassembled WGS sequence"/>
</dbReference>
<dbReference type="SUPFAM" id="SSF52540">
    <property type="entry name" value="P-loop containing nucleoside triphosphate hydrolases"/>
    <property type="match status" value="1"/>
</dbReference>
<dbReference type="Gene3D" id="3.30.450.90">
    <property type="match status" value="1"/>
</dbReference>
<dbReference type="Pfam" id="PF05157">
    <property type="entry name" value="MshEN"/>
    <property type="match status" value="1"/>
</dbReference>
<dbReference type="EMBL" id="NDHY01000001">
    <property type="protein sequence ID" value="RII01086.1"/>
    <property type="molecule type" value="Genomic_DNA"/>
</dbReference>
<proteinExistence type="inferred from homology"/>
<reference evidence="5 6" key="1">
    <citation type="submission" date="2018-08" db="EMBL/GenBank/DDBJ databases">
        <title>Draft genome of candidate division NPL-UPA2 bacterium Unc8 that adapted to ultra-basic serpentinizing groundwater.</title>
        <authorList>
            <person name="Ishii S."/>
            <person name="Suzuki S."/>
            <person name="Nealson K.H."/>
        </authorList>
    </citation>
    <scope>NUCLEOTIDE SEQUENCE [LARGE SCALE GENOMIC DNA]</scope>
    <source>
        <strain evidence="5">Unc8</strain>
    </source>
</reference>
<sequence length="562" mass="62672">MRNKPRGLAEILLTEGLIEAEALREALKEEKRTKETLHQILTRNGTVSPENLCKALSLQFNLKIVSLSTIKVEEGIISQIPQSMARRHKMFPIEKKDNTITVAISEPGSLPALDNLRVLLGCEIEPALTTEKEINTALDNYYGSDRDLAQVTIEKSEDEEYADAIDTTAVEGEDTPVIRLVGLILMEALRKRASDIHLEPLKDRFRVRYRIDGICQEVLGPPKELQGLIISRIKIMAGINIAEKRLPQDGRIRIKLLEKEIDLRVSTLPGLHGESVVMRILDKATLLIDLRKLGFSVQDQRKLESLITLPHGILLVTGPTGSGKTTTLYAVLNRINQPDRKLITVEEPVEYQLSGINQSQVRPEIDLTFAKILREILRQAPDIIMVGEIRDAETAQIAVSAALTGHLIFSTLHTNDAPGAMTRLINMGITPFLVASSVQGIIAQRLMRKICSNCSEPYTPAPHELMEIGLSLDDISNQEFFRGRGCHRCNQSGYHGRIAIFEMLPVTDEIRNLVIRNAPSTEIKQKARELGMKTLREDGWEKVFSGITTTTEVARVTGSDIE</sequence>
<dbReference type="FunFam" id="3.30.300.160:FF:000002">
    <property type="entry name" value="Type II secretion system protein E"/>
    <property type="match status" value="1"/>
</dbReference>
<name>A0A399G049_UNCN2</name>
<dbReference type="Pfam" id="PF00437">
    <property type="entry name" value="T2SSE"/>
    <property type="match status" value="1"/>
</dbReference>
<evidence type="ECO:0000256" key="3">
    <source>
        <dbReference type="ARBA" id="ARBA00022840"/>
    </source>
</evidence>
<dbReference type="GO" id="GO:0016887">
    <property type="term" value="F:ATP hydrolysis activity"/>
    <property type="evidence" value="ECO:0007669"/>
    <property type="project" value="TreeGrafter"/>
</dbReference>
<comment type="caution">
    <text evidence="5">The sequence shown here is derived from an EMBL/GenBank/DDBJ whole genome shotgun (WGS) entry which is preliminary data.</text>
</comment>
<protein>
    <submittedName>
        <fullName evidence="5">Type II/IV secretion system protein</fullName>
    </submittedName>
</protein>
<dbReference type="InterPro" id="IPR003593">
    <property type="entry name" value="AAA+_ATPase"/>
</dbReference>